<evidence type="ECO:0000313" key="2">
    <source>
        <dbReference type="Proteomes" id="UP001238370"/>
    </source>
</evidence>
<protein>
    <submittedName>
        <fullName evidence="1">VCBS domain-containing protein</fullName>
    </submittedName>
</protein>
<sequence length="392" mass="41288">MDLKLSDDNAVLNGESKSYTVDNGTSSQTSFAVVSIGLGDILDLSVIDIKKQAKVSVEEGTTRSITLQGKGGGVSIGSVFDLLIYKLNPETGNYDKYHVEKNFLKILLLGGVGDEVEITLPAGDYVFLLDQTSGIAVATGVTLDFLTDVTIGMEVFGESINGNVISGSEDGAGMDIVPEGTVVSSVNGIKLSGSGETTIVGKYGFLTIDSQGNYSYTLNDGIKPESIQDAEVFVYEVTAPDGSKSEAKLTIDIKVDGSGGGPESTLGKGEEAELLQPVDDNVVLDGEVDIALAETILLDISETIDHETFDFVLSSEDNGETIHLADIEINNLLSDAGDKNSISSIPFDGTEEVSMLNVQAASYPMTSAVLTNTVDSTVNSIDYIIDFDSPEV</sequence>
<evidence type="ECO:0000313" key="1">
    <source>
        <dbReference type="EMBL" id="WHP85280.1"/>
    </source>
</evidence>
<organism evidence="1 2">
    <name type="scientific">Edwardsiella anguillarum</name>
    <dbReference type="NCBI Taxonomy" id="1821960"/>
    <lineage>
        <taxon>Bacteria</taxon>
        <taxon>Pseudomonadati</taxon>
        <taxon>Pseudomonadota</taxon>
        <taxon>Gammaproteobacteria</taxon>
        <taxon>Enterobacterales</taxon>
        <taxon>Hafniaceae</taxon>
        <taxon>Edwardsiella</taxon>
    </lineage>
</organism>
<dbReference type="InterPro" id="IPR010221">
    <property type="entry name" value="VCBS_dom"/>
</dbReference>
<keyword evidence="2" id="KW-1185">Reference proteome</keyword>
<dbReference type="NCBIfam" id="NF045619">
    <property type="entry name" value="adhes_GNV_Cterm"/>
    <property type="match status" value="1"/>
</dbReference>
<dbReference type="RefSeq" id="WP_045426849.1">
    <property type="nucleotide sequence ID" value="NZ_CP094301.1"/>
</dbReference>
<dbReference type="EMBL" id="CP094302">
    <property type="protein sequence ID" value="WHP85280.1"/>
    <property type="molecule type" value="Genomic_DNA"/>
</dbReference>
<proteinExistence type="predicted"/>
<dbReference type="Proteomes" id="UP001238370">
    <property type="component" value="Chromosome"/>
</dbReference>
<accession>A0ABY8SI27</accession>
<gene>
    <name evidence="1" type="ORF">MQ095_07665</name>
</gene>
<reference evidence="1 2" key="1">
    <citation type="submission" date="2022-03" db="EMBL/GenBank/DDBJ databases">
        <title>Survey of Intraspecific Variation of Edwardsiella anguillarum Isolates from Non-Anguillid Fish Host Originating from Varied Geographic Locations.</title>
        <authorList>
            <person name="Armwood A.R."/>
            <person name="Woodyard E."/>
            <person name="Waldbieser G.C."/>
            <person name="Camus A.C."/>
            <person name="Divya D."/>
            <person name="Tekedar H."/>
            <person name="Soto E."/>
            <person name="Stein C."/>
            <person name="Ucko M."/>
            <person name="Ware C."/>
            <person name="Griffin M.J."/>
        </authorList>
    </citation>
    <scope>NUCLEOTIDE SEQUENCE [LARGE SCALE GENOMIC DNA]</scope>
    <source>
        <strain evidence="1 2">R18-35-2</strain>
    </source>
</reference>
<dbReference type="NCBIfam" id="TIGR01965">
    <property type="entry name" value="VCBS_repeat"/>
    <property type="match status" value="1"/>
</dbReference>
<name>A0ABY8SI27_9GAMM</name>
<dbReference type="InterPro" id="IPR055014">
    <property type="entry name" value="BapA_Bap-like_C"/>
</dbReference>